<evidence type="ECO:0000313" key="2">
    <source>
        <dbReference type="EMBL" id="THU43749.1"/>
    </source>
</evidence>
<name>A0A4S8I816_MUSBA</name>
<accession>A0A4S8I816</accession>
<sequence>MRRGKRESRGLQQAEPGWEQGMHLLLRSCWSLAVTPLPEARHHCRPMMKSTDRWKKQLTEVFLKSLAVTPLPEARHHCRPMMKSTDRWKKQPPKPFSPMRRGRKFSILKEQSIPDLSGRSLASARKKQPPIRAKQVVEGVRLAPRSRMTTPPSIRPLFSDEKRKKVFNLERAEHPRSLWSQPRLRH</sequence>
<dbReference type="EMBL" id="PYDT01000012">
    <property type="protein sequence ID" value="THU43749.1"/>
    <property type="molecule type" value="Genomic_DNA"/>
</dbReference>
<feature type="region of interest" description="Disordered" evidence="1">
    <location>
        <begin position="79"/>
        <end position="100"/>
    </location>
</feature>
<gene>
    <name evidence="2" type="ORF">C4D60_Mb00t03360</name>
</gene>
<organism evidence="2 3">
    <name type="scientific">Musa balbisiana</name>
    <name type="common">Banana</name>
    <dbReference type="NCBI Taxonomy" id="52838"/>
    <lineage>
        <taxon>Eukaryota</taxon>
        <taxon>Viridiplantae</taxon>
        <taxon>Streptophyta</taxon>
        <taxon>Embryophyta</taxon>
        <taxon>Tracheophyta</taxon>
        <taxon>Spermatophyta</taxon>
        <taxon>Magnoliopsida</taxon>
        <taxon>Liliopsida</taxon>
        <taxon>Zingiberales</taxon>
        <taxon>Musaceae</taxon>
        <taxon>Musa</taxon>
    </lineage>
</organism>
<protein>
    <submittedName>
        <fullName evidence="2">Uncharacterized protein</fullName>
    </submittedName>
</protein>
<proteinExistence type="predicted"/>
<dbReference type="AlphaFoldDB" id="A0A4S8I816"/>
<reference evidence="2 3" key="1">
    <citation type="journal article" date="2019" name="Nat. Plants">
        <title>Genome sequencing of Musa balbisiana reveals subgenome evolution and function divergence in polyploid bananas.</title>
        <authorList>
            <person name="Yao X."/>
        </authorList>
    </citation>
    <scope>NUCLEOTIDE SEQUENCE [LARGE SCALE GENOMIC DNA]</scope>
    <source>
        <strain evidence="3">cv. DH-PKW</strain>
        <tissue evidence="2">Leaves</tissue>
    </source>
</reference>
<evidence type="ECO:0000256" key="1">
    <source>
        <dbReference type="SAM" id="MobiDB-lite"/>
    </source>
</evidence>
<comment type="caution">
    <text evidence="2">The sequence shown here is derived from an EMBL/GenBank/DDBJ whole genome shotgun (WGS) entry which is preliminary data.</text>
</comment>
<keyword evidence="3" id="KW-1185">Reference proteome</keyword>
<dbReference type="Proteomes" id="UP000317650">
    <property type="component" value="Unassembled WGS sequence"/>
</dbReference>
<evidence type="ECO:0000313" key="3">
    <source>
        <dbReference type="Proteomes" id="UP000317650"/>
    </source>
</evidence>